<evidence type="ECO:0000313" key="1">
    <source>
        <dbReference type="EMBL" id="OKP91869.1"/>
    </source>
</evidence>
<dbReference type="RefSeq" id="WP_074106417.1">
    <property type="nucleotide sequence ID" value="NZ_LVWI01000001.1"/>
</dbReference>
<reference evidence="1 2" key="1">
    <citation type="submission" date="2016-03" db="EMBL/GenBank/DDBJ databases">
        <authorList>
            <person name="Sant'Anna F.H."/>
            <person name="Ambrosini A."/>
            <person name="Souza R."/>
            <person name="Bach E."/>
            <person name="Fernandes G."/>
            <person name="Balsanelli E."/>
            <person name="Baura V.A."/>
            <person name="Souza E.M."/>
            <person name="Passaglia L."/>
        </authorList>
    </citation>
    <scope>NUCLEOTIDE SEQUENCE [LARGE SCALE GENOMIC DNA]</scope>
    <source>
        <strain evidence="1 2">P26E</strain>
    </source>
</reference>
<evidence type="ECO:0000313" key="2">
    <source>
        <dbReference type="Proteomes" id="UP000186058"/>
    </source>
</evidence>
<accession>A0ABX3EUP2</accession>
<gene>
    <name evidence="1" type="ORF">A3844_01785</name>
</gene>
<organism evidence="1 2">
    <name type="scientific">Paenibacillus helianthi</name>
    <dbReference type="NCBI Taxonomy" id="1349432"/>
    <lineage>
        <taxon>Bacteria</taxon>
        <taxon>Bacillati</taxon>
        <taxon>Bacillota</taxon>
        <taxon>Bacilli</taxon>
        <taxon>Bacillales</taxon>
        <taxon>Paenibacillaceae</taxon>
        <taxon>Paenibacillus</taxon>
    </lineage>
</organism>
<proteinExistence type="predicted"/>
<dbReference type="EMBL" id="LVWI01000001">
    <property type="protein sequence ID" value="OKP91869.1"/>
    <property type="molecule type" value="Genomic_DNA"/>
</dbReference>
<comment type="caution">
    <text evidence="1">The sequence shown here is derived from an EMBL/GenBank/DDBJ whole genome shotgun (WGS) entry which is preliminary data.</text>
</comment>
<keyword evidence="2" id="KW-1185">Reference proteome</keyword>
<sequence>MLLLVSGATPTVRKYAASPNLGCLLTPRSRNSLESMAGLPWAADNDCFGGFDSAAESRFRAMLTKIAGTSPLFVTAPDVVADAACTLAMFDTWEPIIREHGLPVALVLQDGQEKLCMPWGRCEAVFIGGSTDYKLSDTVRWLVREAKWRGKWVHMGRVNSLERLRIARDMGCDSVDGTGYSRFPDANLPGALKYLQHEQLVMNFYEPI</sequence>
<dbReference type="Proteomes" id="UP000186058">
    <property type="component" value="Unassembled WGS sequence"/>
</dbReference>
<protein>
    <submittedName>
        <fullName evidence="1">Uncharacterized protein</fullName>
    </submittedName>
</protein>
<name>A0ABX3EUP2_9BACL</name>